<dbReference type="Pfam" id="PF07725">
    <property type="entry name" value="LRR_3"/>
    <property type="match status" value="1"/>
</dbReference>
<dbReference type="InterPro" id="IPR044974">
    <property type="entry name" value="Disease_R_plants"/>
</dbReference>
<dbReference type="PANTHER" id="PTHR11017">
    <property type="entry name" value="LEUCINE-RICH REPEAT-CONTAINING PROTEIN"/>
    <property type="match status" value="1"/>
</dbReference>
<dbReference type="InterPro" id="IPR011713">
    <property type="entry name" value="Leu-rich_rpt_3"/>
</dbReference>
<reference evidence="6 7" key="1">
    <citation type="submission" date="2019-06" db="EMBL/GenBank/DDBJ databases">
        <title>WGS assembly of Gossypium darwinii.</title>
        <authorList>
            <person name="Chen Z.J."/>
            <person name="Sreedasyam A."/>
            <person name="Ando A."/>
            <person name="Song Q."/>
            <person name="De L."/>
            <person name="Hulse-Kemp A."/>
            <person name="Ding M."/>
            <person name="Ye W."/>
            <person name="Kirkbride R."/>
            <person name="Jenkins J."/>
            <person name="Plott C."/>
            <person name="Lovell J."/>
            <person name="Lin Y.-M."/>
            <person name="Vaughn R."/>
            <person name="Liu B."/>
            <person name="Li W."/>
            <person name="Simpson S."/>
            <person name="Scheffler B."/>
            <person name="Saski C."/>
            <person name="Grover C."/>
            <person name="Hu G."/>
            <person name="Conover J."/>
            <person name="Carlson J."/>
            <person name="Shu S."/>
            <person name="Boston L."/>
            <person name="Williams M."/>
            <person name="Peterson D."/>
            <person name="Mcgee K."/>
            <person name="Jones D."/>
            <person name="Wendel J."/>
            <person name="Stelly D."/>
            <person name="Grimwood J."/>
            <person name="Schmutz J."/>
        </authorList>
    </citation>
    <scope>NUCLEOTIDE SEQUENCE [LARGE SCALE GENOMIC DNA]</scope>
    <source>
        <strain evidence="6">1808015.09</strain>
    </source>
</reference>
<evidence type="ECO:0000313" key="7">
    <source>
        <dbReference type="Proteomes" id="UP000323506"/>
    </source>
</evidence>
<dbReference type="Pfam" id="PF23282">
    <property type="entry name" value="WHD_ROQ1"/>
    <property type="match status" value="1"/>
</dbReference>
<evidence type="ECO:0000313" key="6">
    <source>
        <dbReference type="EMBL" id="TYG96259.1"/>
    </source>
</evidence>
<dbReference type="EMBL" id="CM017698">
    <property type="protein sequence ID" value="TYG96259.1"/>
    <property type="molecule type" value="Genomic_DNA"/>
</dbReference>
<name>A0A5D2ET76_GOSDA</name>
<evidence type="ECO:0000256" key="2">
    <source>
        <dbReference type="ARBA" id="ARBA00022737"/>
    </source>
</evidence>
<organism evidence="6 7">
    <name type="scientific">Gossypium darwinii</name>
    <name type="common">Darwin's cotton</name>
    <name type="synonym">Gossypium barbadense var. darwinii</name>
    <dbReference type="NCBI Taxonomy" id="34276"/>
    <lineage>
        <taxon>Eukaryota</taxon>
        <taxon>Viridiplantae</taxon>
        <taxon>Streptophyta</taxon>
        <taxon>Embryophyta</taxon>
        <taxon>Tracheophyta</taxon>
        <taxon>Spermatophyta</taxon>
        <taxon>Magnoliopsida</taxon>
        <taxon>eudicotyledons</taxon>
        <taxon>Gunneridae</taxon>
        <taxon>Pentapetalae</taxon>
        <taxon>rosids</taxon>
        <taxon>malvids</taxon>
        <taxon>Malvales</taxon>
        <taxon>Malvaceae</taxon>
        <taxon>Malvoideae</taxon>
        <taxon>Gossypium</taxon>
    </lineage>
</organism>
<dbReference type="GO" id="GO:0006952">
    <property type="term" value="P:defense response"/>
    <property type="evidence" value="ECO:0007669"/>
    <property type="project" value="InterPro"/>
</dbReference>
<dbReference type="Gene3D" id="1.10.8.430">
    <property type="entry name" value="Helical domain of apoptotic protease-activating factors"/>
    <property type="match status" value="1"/>
</dbReference>
<dbReference type="SUPFAM" id="SSF52200">
    <property type="entry name" value="Toll/Interleukin receptor TIR domain"/>
    <property type="match status" value="1"/>
</dbReference>
<dbReference type="InterPro" id="IPR058192">
    <property type="entry name" value="WHD_ROQ1-like"/>
</dbReference>
<evidence type="ECO:0000256" key="1">
    <source>
        <dbReference type="ARBA" id="ARBA00022614"/>
    </source>
</evidence>
<keyword evidence="4" id="KW-0520">NAD</keyword>
<dbReference type="InterPro" id="IPR000157">
    <property type="entry name" value="TIR_dom"/>
</dbReference>
<dbReference type="SMART" id="SM00255">
    <property type="entry name" value="TIR"/>
    <property type="match status" value="1"/>
</dbReference>
<dbReference type="InterPro" id="IPR058546">
    <property type="entry name" value="RPS4B/Roq1-like_LRR"/>
</dbReference>
<dbReference type="Pfam" id="PF23286">
    <property type="entry name" value="LRR_13"/>
    <property type="match status" value="1"/>
</dbReference>
<dbReference type="FunFam" id="3.40.50.10140:FF:000007">
    <property type="entry name" value="Disease resistance protein (TIR-NBS-LRR class)"/>
    <property type="match status" value="1"/>
</dbReference>
<accession>A0A5D2ET76</accession>
<dbReference type="PROSITE" id="PS50104">
    <property type="entry name" value="TIR"/>
    <property type="match status" value="1"/>
</dbReference>
<keyword evidence="3" id="KW-0611">Plant defense</keyword>
<dbReference type="GO" id="GO:0043531">
    <property type="term" value="F:ADP binding"/>
    <property type="evidence" value="ECO:0007669"/>
    <property type="project" value="InterPro"/>
</dbReference>
<dbReference type="AlphaFoldDB" id="A0A5D2ET76"/>
<dbReference type="InterPro" id="IPR035897">
    <property type="entry name" value="Toll_tir_struct_dom_sf"/>
</dbReference>
<sequence>MFSTKSSSAADMIKARIYDVFLSFRGKDTRDGFVSHLYKYLCRKNIQTFIDDEELRKGDEISGALLMAIQGSRVSVIVFSKDYASSKWCLAELVKIMDCNKWIVPVFYGVDPRDVRNQTGSFADAFAKHEENFKHELEKVKTWRTALTAAGKLFGWDSQVTRPDSTLVDEIVKDIVKKLNCGTSSANLEGFVGIERRMQEVLSLFQDGFPDFRMLGFWGMGGIGKTILADAIYHHVSNGFQSCYFLANVREHDERRELFNLRQKFHSTILEDENLSISTPTIGSGFLKDRLSKKKVLIVCDDVSKLSQFEFLFGGIDRFGPGSRVIVTTRNKQVLIQCGIDLDRIYEVEELDEDESVQLFCQRAFKSSHPIEYQLELSKMVLSVANGNPLAIRLIGSSLCGKTKSYQHSEVKKLKQVPKQDIQEVLKWSFDGLDCEEKEMFLDIACFFKGEDRDYVTRIMDACYVSAHSGIENLIDKSLISVSQNQIAMHDLLQQMGWNIVRDESPLNPEKRSRLWIPEDSYVVLTKNNGTETLTGIALDMSELPKLELDPTAFMKMRKLRFLNFYNSCGRILLFKGLLSFPEKLRYLYWEGYPSRSLPTKFDLRYLVELNMRESHLKQLWEGKQDLVNLKVINLSFSRNLVRIPDLSSATNLEIIELMGCSNLRELPSSLQHLEKLTYLNFYLCQNLRSLPSFYKATSLTKLELSDCSNLCSFPEILDTMERLRNLDLNGTALKKLPSSIDNLIGLQNLILYNCENLVCLPDSLYKLKSLERFTIQGCSRLEIFPEILETMERLTSLNLSKTALKELPSSIDNLIGLEDLRLNNCENLVCLPGSLYKLKSLESFDLEGCSR</sequence>
<dbReference type="FunFam" id="3.80.10.10:FF:000386">
    <property type="entry name" value="Disease resistance protein RPS4"/>
    <property type="match status" value="1"/>
</dbReference>
<dbReference type="SUPFAM" id="SSF52058">
    <property type="entry name" value="L domain-like"/>
    <property type="match status" value="1"/>
</dbReference>
<evidence type="ECO:0000259" key="5">
    <source>
        <dbReference type="PROSITE" id="PS50104"/>
    </source>
</evidence>
<dbReference type="PRINTS" id="PR00364">
    <property type="entry name" value="DISEASERSIST"/>
</dbReference>
<dbReference type="Proteomes" id="UP000323506">
    <property type="component" value="Chromosome A11"/>
</dbReference>
<dbReference type="GO" id="GO:0007165">
    <property type="term" value="P:signal transduction"/>
    <property type="evidence" value="ECO:0007669"/>
    <property type="project" value="InterPro"/>
</dbReference>
<keyword evidence="7" id="KW-1185">Reference proteome</keyword>
<keyword evidence="2" id="KW-0677">Repeat</keyword>
<gene>
    <name evidence="6" type="ORF">ES288_A11G335000v1</name>
</gene>
<proteinExistence type="predicted"/>
<dbReference type="Pfam" id="PF01582">
    <property type="entry name" value="TIR"/>
    <property type="match status" value="1"/>
</dbReference>
<dbReference type="InterPro" id="IPR002182">
    <property type="entry name" value="NB-ARC"/>
</dbReference>
<dbReference type="Gene3D" id="3.80.10.10">
    <property type="entry name" value="Ribonuclease Inhibitor"/>
    <property type="match status" value="2"/>
</dbReference>
<feature type="domain" description="TIR" evidence="5">
    <location>
        <begin position="16"/>
        <end position="179"/>
    </location>
</feature>
<evidence type="ECO:0000256" key="3">
    <source>
        <dbReference type="ARBA" id="ARBA00022821"/>
    </source>
</evidence>
<protein>
    <recommendedName>
        <fullName evidence="5">TIR domain-containing protein</fullName>
    </recommendedName>
</protein>
<dbReference type="SUPFAM" id="SSF52540">
    <property type="entry name" value="P-loop containing nucleoside triphosphate hydrolases"/>
    <property type="match status" value="1"/>
</dbReference>
<keyword evidence="1" id="KW-0433">Leucine-rich repeat</keyword>
<dbReference type="Gene3D" id="3.40.50.10140">
    <property type="entry name" value="Toll/interleukin-1 receptor homology (TIR) domain"/>
    <property type="match status" value="1"/>
</dbReference>
<dbReference type="InterPro" id="IPR027417">
    <property type="entry name" value="P-loop_NTPase"/>
</dbReference>
<evidence type="ECO:0000256" key="4">
    <source>
        <dbReference type="ARBA" id="ARBA00023027"/>
    </source>
</evidence>
<dbReference type="Pfam" id="PF00931">
    <property type="entry name" value="NB-ARC"/>
    <property type="match status" value="1"/>
</dbReference>
<dbReference type="InterPro" id="IPR032675">
    <property type="entry name" value="LRR_dom_sf"/>
</dbReference>
<dbReference type="Gene3D" id="3.40.50.300">
    <property type="entry name" value="P-loop containing nucleotide triphosphate hydrolases"/>
    <property type="match status" value="1"/>
</dbReference>
<dbReference type="PANTHER" id="PTHR11017:SF570">
    <property type="entry name" value="DISEASE RESISTANCE PROTEIN (TIR-NBS CLASS)-RELATED"/>
    <property type="match status" value="1"/>
</dbReference>
<dbReference type="InterPro" id="IPR042197">
    <property type="entry name" value="Apaf_helical"/>
</dbReference>